<name>A0A2H1KUC6_BREAU</name>
<feature type="transmembrane region" description="Helical" evidence="2">
    <location>
        <begin position="125"/>
        <end position="143"/>
    </location>
</feature>
<reference evidence="4 5" key="1">
    <citation type="submission" date="2017-03" db="EMBL/GenBank/DDBJ databases">
        <authorList>
            <person name="Afonso C.L."/>
            <person name="Miller P.J."/>
            <person name="Scott M.A."/>
            <person name="Spackman E."/>
            <person name="Goraichik I."/>
            <person name="Dimitrov K.M."/>
            <person name="Suarez D.L."/>
            <person name="Swayne D.E."/>
        </authorList>
    </citation>
    <scope>NUCLEOTIDE SEQUENCE [LARGE SCALE GENOMIC DNA]</scope>
    <source>
        <strain evidence="5">6(3)</strain>
    </source>
</reference>
<dbReference type="EMBL" id="FXYZ01000047">
    <property type="protein sequence ID" value="SMY03317.1"/>
    <property type="molecule type" value="Genomic_DNA"/>
</dbReference>
<dbReference type="GO" id="GO:0006465">
    <property type="term" value="P:signal peptide processing"/>
    <property type="evidence" value="ECO:0007669"/>
    <property type="project" value="TreeGrafter"/>
</dbReference>
<keyword evidence="4" id="KW-0378">Hydrolase</keyword>
<dbReference type="EC" id="3.4.23.43" evidence="4"/>
<dbReference type="GO" id="GO:0032259">
    <property type="term" value="P:methylation"/>
    <property type="evidence" value="ECO:0007669"/>
    <property type="project" value="UniProtKB-KW"/>
</dbReference>
<dbReference type="EC" id="2.1.1.-" evidence="4"/>
<dbReference type="GO" id="GO:0008168">
    <property type="term" value="F:methyltransferase activity"/>
    <property type="evidence" value="ECO:0007669"/>
    <property type="project" value="UniProtKB-KW"/>
</dbReference>
<organism evidence="4 5">
    <name type="scientific">Brevibacterium aurantiacum</name>
    <dbReference type="NCBI Taxonomy" id="273384"/>
    <lineage>
        <taxon>Bacteria</taxon>
        <taxon>Bacillati</taxon>
        <taxon>Actinomycetota</taxon>
        <taxon>Actinomycetes</taxon>
        <taxon>Micrococcales</taxon>
        <taxon>Brevibacteriaceae</taxon>
        <taxon>Brevibacterium</taxon>
    </lineage>
</organism>
<feature type="transmembrane region" description="Helical" evidence="2">
    <location>
        <begin position="52"/>
        <end position="74"/>
    </location>
</feature>
<protein>
    <submittedName>
        <fullName evidence="4">Leader peptidase (Prepilin peptidase) / N-methyltransferase</fullName>
        <ecNumber evidence="4">2.1.1.-</ecNumber>
        <ecNumber evidence="4">3.4.23.43</ecNumber>
    </submittedName>
</protein>
<keyword evidence="2" id="KW-0812">Transmembrane</keyword>
<dbReference type="Pfam" id="PF01478">
    <property type="entry name" value="Peptidase_A24"/>
    <property type="match status" value="1"/>
</dbReference>
<dbReference type="InterPro" id="IPR050882">
    <property type="entry name" value="Prepilin_peptidase/N-MTase"/>
</dbReference>
<evidence type="ECO:0000313" key="5">
    <source>
        <dbReference type="Proteomes" id="UP000234327"/>
    </source>
</evidence>
<dbReference type="Gene3D" id="1.20.120.1220">
    <property type="match status" value="1"/>
</dbReference>
<evidence type="ECO:0000259" key="3">
    <source>
        <dbReference type="Pfam" id="PF01478"/>
    </source>
</evidence>
<keyword evidence="4" id="KW-0489">Methyltransferase</keyword>
<dbReference type="GO" id="GO:0004190">
    <property type="term" value="F:aspartic-type endopeptidase activity"/>
    <property type="evidence" value="ECO:0007669"/>
    <property type="project" value="UniProtKB-EC"/>
</dbReference>
<dbReference type="AlphaFoldDB" id="A0A2H1KUC6"/>
<dbReference type="GO" id="GO:0005886">
    <property type="term" value="C:plasma membrane"/>
    <property type="evidence" value="ECO:0007669"/>
    <property type="project" value="TreeGrafter"/>
</dbReference>
<keyword evidence="2" id="KW-1133">Transmembrane helix</keyword>
<keyword evidence="4" id="KW-0808">Transferase</keyword>
<proteinExistence type="inferred from homology"/>
<dbReference type="InterPro" id="IPR000045">
    <property type="entry name" value="Prepilin_IV_endopep_pep"/>
</dbReference>
<feature type="transmembrane region" description="Helical" evidence="2">
    <location>
        <begin position="22"/>
        <end position="40"/>
    </location>
</feature>
<keyword evidence="2" id="KW-0472">Membrane</keyword>
<evidence type="ECO:0000256" key="2">
    <source>
        <dbReference type="SAM" id="Phobius"/>
    </source>
</evidence>
<gene>
    <name evidence="4" type="ORF">BAURA63_03760</name>
</gene>
<feature type="transmembrane region" description="Helical" evidence="2">
    <location>
        <begin position="94"/>
        <end position="113"/>
    </location>
</feature>
<dbReference type="PANTHER" id="PTHR30487:SF0">
    <property type="entry name" value="PREPILIN LEADER PEPTIDASE_N-METHYLTRANSFERASE-RELATED"/>
    <property type="match status" value="1"/>
</dbReference>
<sequence>MALLGPTMAAVDIREYRLPDPLTLVTGSVAVIGAITVCAFESDWSRLISSTAYAVAAAGVFYVLALLTAGGIGLGDIKLLAVIGFTVGLNGWQTLIYCIAGAFIIGAVVAIVTRLKQAGVKELPFGPFLIVATVITGFFAHTVV</sequence>
<feature type="domain" description="Prepilin type IV endopeptidase peptidase" evidence="3">
    <location>
        <begin position="7"/>
        <end position="111"/>
    </location>
</feature>
<dbReference type="Proteomes" id="UP000234327">
    <property type="component" value="Unassembled WGS sequence"/>
</dbReference>
<evidence type="ECO:0000256" key="1">
    <source>
        <dbReference type="ARBA" id="ARBA00005801"/>
    </source>
</evidence>
<comment type="similarity">
    <text evidence="1">Belongs to the peptidase A24 family.</text>
</comment>
<dbReference type="PANTHER" id="PTHR30487">
    <property type="entry name" value="TYPE 4 PREPILIN-LIKE PROTEINS LEADER PEPTIDE-PROCESSING ENZYME"/>
    <property type="match status" value="1"/>
</dbReference>
<evidence type="ECO:0000313" key="4">
    <source>
        <dbReference type="EMBL" id="SMY03317.1"/>
    </source>
</evidence>
<accession>A0A2H1KUC6</accession>